<evidence type="ECO:0000256" key="2">
    <source>
        <dbReference type="ARBA" id="ARBA00022574"/>
    </source>
</evidence>
<gene>
    <name evidence="7" type="ORF">SMTD_LOCUS1952</name>
</gene>
<evidence type="ECO:0000313" key="8">
    <source>
        <dbReference type="Proteomes" id="UP000269396"/>
    </source>
</evidence>
<dbReference type="SUPFAM" id="SSF50978">
    <property type="entry name" value="WD40 repeat-like"/>
    <property type="match status" value="1"/>
</dbReference>
<reference evidence="7 8" key="1">
    <citation type="submission" date="2018-11" db="EMBL/GenBank/DDBJ databases">
        <authorList>
            <consortium name="Pathogen Informatics"/>
        </authorList>
    </citation>
    <scope>NUCLEOTIDE SEQUENCE [LARGE SCALE GENOMIC DNA]</scope>
    <source>
        <strain>Denwood</strain>
        <strain evidence="8">Zambia</strain>
    </source>
</reference>
<dbReference type="GO" id="GO:0030674">
    <property type="term" value="F:protein-macromolecule adaptor activity"/>
    <property type="evidence" value="ECO:0007669"/>
    <property type="project" value="TreeGrafter"/>
</dbReference>
<dbReference type="Gene3D" id="2.130.10.10">
    <property type="entry name" value="YVTN repeat-like/Quinoprotein amine dehydrogenase"/>
    <property type="match status" value="1"/>
</dbReference>
<evidence type="ECO:0000256" key="1">
    <source>
        <dbReference type="ARBA" id="ARBA00004906"/>
    </source>
</evidence>
<dbReference type="PANTHER" id="PTHR22852">
    <property type="entry name" value="LETHAL 2 DENTICLELESS PROTEIN RETINOIC ACID-REGULATED NUCLEAR MATRIX-ASSOCIATED PROTEIN"/>
    <property type="match status" value="1"/>
</dbReference>
<dbReference type="Proteomes" id="UP000269396">
    <property type="component" value="Unassembled WGS sequence"/>
</dbReference>
<evidence type="ECO:0000256" key="4">
    <source>
        <dbReference type="ARBA" id="ARBA00022786"/>
    </source>
</evidence>
<dbReference type="InterPro" id="IPR001680">
    <property type="entry name" value="WD40_rpt"/>
</dbReference>
<dbReference type="PANTHER" id="PTHR22852:SF0">
    <property type="entry name" value="DENTICLELESS PROTEIN HOMOLOG"/>
    <property type="match status" value="1"/>
</dbReference>
<keyword evidence="2 6" id="KW-0853">WD repeat</keyword>
<dbReference type="PROSITE" id="PS00678">
    <property type="entry name" value="WD_REPEATS_1"/>
    <property type="match status" value="1"/>
</dbReference>
<protein>
    <submittedName>
        <fullName evidence="7">Uncharacterized protein</fullName>
    </submittedName>
</protein>
<evidence type="ECO:0000256" key="5">
    <source>
        <dbReference type="ARBA" id="ARBA00038344"/>
    </source>
</evidence>
<dbReference type="InterPro" id="IPR051865">
    <property type="entry name" value="WD-repeat_CDT2_adapter"/>
</dbReference>
<dbReference type="EMBL" id="UZAL01002429">
    <property type="protein sequence ID" value="VDO82975.1"/>
    <property type="molecule type" value="Genomic_DNA"/>
</dbReference>
<keyword evidence="3" id="KW-0677">Repeat</keyword>
<sequence length="110" mass="12433">MFVDDNTFLSAGSSDGSIKMWDLRRVFCVGSKKQAKPKFILPYSGTSQKQSGYSDLVVNSYRTRLFANCLDNVVYEYDLTQLTTQPGLNNSMFYVQGKIISLYLNSLDSM</sequence>
<evidence type="ECO:0000313" key="7">
    <source>
        <dbReference type="EMBL" id="VDO82975.1"/>
    </source>
</evidence>
<evidence type="ECO:0000256" key="3">
    <source>
        <dbReference type="ARBA" id="ARBA00022737"/>
    </source>
</evidence>
<evidence type="ECO:0000256" key="6">
    <source>
        <dbReference type="PROSITE-ProRule" id="PRU00221"/>
    </source>
</evidence>
<dbReference type="PROSITE" id="PS50082">
    <property type="entry name" value="WD_REPEATS_2"/>
    <property type="match status" value="1"/>
</dbReference>
<dbReference type="AlphaFoldDB" id="A0A3P8CDL0"/>
<dbReference type="InterPro" id="IPR036322">
    <property type="entry name" value="WD40_repeat_dom_sf"/>
</dbReference>
<comment type="pathway">
    <text evidence="1">Protein modification; protein ubiquitination.</text>
</comment>
<dbReference type="InterPro" id="IPR015943">
    <property type="entry name" value="WD40/YVTN_repeat-like_dom_sf"/>
</dbReference>
<organism evidence="7 8">
    <name type="scientific">Schistosoma mattheei</name>
    <dbReference type="NCBI Taxonomy" id="31246"/>
    <lineage>
        <taxon>Eukaryota</taxon>
        <taxon>Metazoa</taxon>
        <taxon>Spiralia</taxon>
        <taxon>Lophotrochozoa</taxon>
        <taxon>Platyhelminthes</taxon>
        <taxon>Trematoda</taxon>
        <taxon>Digenea</taxon>
        <taxon>Strigeidida</taxon>
        <taxon>Schistosomatoidea</taxon>
        <taxon>Schistosomatidae</taxon>
        <taxon>Schistosoma</taxon>
    </lineage>
</organism>
<keyword evidence="8" id="KW-1185">Reference proteome</keyword>
<dbReference type="GO" id="GO:0005634">
    <property type="term" value="C:nucleus"/>
    <property type="evidence" value="ECO:0007669"/>
    <property type="project" value="TreeGrafter"/>
</dbReference>
<accession>A0A3P8CDL0</accession>
<feature type="repeat" description="WD" evidence="6">
    <location>
        <begin position="1"/>
        <end position="24"/>
    </location>
</feature>
<dbReference type="PROSITE" id="PS50294">
    <property type="entry name" value="WD_REPEATS_REGION"/>
    <property type="match status" value="1"/>
</dbReference>
<dbReference type="InterPro" id="IPR019775">
    <property type="entry name" value="WD40_repeat_CS"/>
</dbReference>
<dbReference type="GO" id="GO:0043161">
    <property type="term" value="P:proteasome-mediated ubiquitin-dependent protein catabolic process"/>
    <property type="evidence" value="ECO:0007669"/>
    <property type="project" value="TreeGrafter"/>
</dbReference>
<proteinExistence type="inferred from homology"/>
<keyword evidence="4" id="KW-0833">Ubl conjugation pathway</keyword>
<name>A0A3P8CDL0_9TREM</name>
<comment type="similarity">
    <text evidence="5">Belongs to the WD repeat cdt2 family.</text>
</comment>